<comment type="caution">
    <text evidence="1">The sequence shown here is derived from an EMBL/GenBank/DDBJ whole genome shotgun (WGS) entry which is preliminary data.</text>
</comment>
<gene>
    <name evidence="1" type="ORF">DHETER_LOCUS14196</name>
</gene>
<proteinExistence type="predicted"/>
<keyword evidence="2" id="KW-1185">Reference proteome</keyword>
<dbReference type="EMBL" id="CAJVPU010042433">
    <property type="protein sequence ID" value="CAG8743499.1"/>
    <property type="molecule type" value="Genomic_DNA"/>
</dbReference>
<name>A0ACA9QFT1_9GLOM</name>
<feature type="non-terminal residue" evidence="1">
    <location>
        <position position="1"/>
    </location>
</feature>
<evidence type="ECO:0000313" key="2">
    <source>
        <dbReference type="Proteomes" id="UP000789702"/>
    </source>
</evidence>
<organism evidence="1 2">
    <name type="scientific">Dentiscutata heterogama</name>
    <dbReference type="NCBI Taxonomy" id="1316150"/>
    <lineage>
        <taxon>Eukaryota</taxon>
        <taxon>Fungi</taxon>
        <taxon>Fungi incertae sedis</taxon>
        <taxon>Mucoromycota</taxon>
        <taxon>Glomeromycotina</taxon>
        <taxon>Glomeromycetes</taxon>
        <taxon>Diversisporales</taxon>
        <taxon>Gigasporaceae</taxon>
        <taxon>Dentiscutata</taxon>
    </lineage>
</organism>
<protein>
    <submittedName>
        <fullName evidence="1">9911_t:CDS:1</fullName>
    </submittedName>
</protein>
<feature type="non-terminal residue" evidence="1">
    <location>
        <position position="51"/>
    </location>
</feature>
<accession>A0ACA9QFT1</accession>
<sequence>PRTPNPPSSPTTHYEPGSWQYQVTENLIKGRGYGTTASRPSTLNLDEPRTQ</sequence>
<evidence type="ECO:0000313" key="1">
    <source>
        <dbReference type="EMBL" id="CAG8743499.1"/>
    </source>
</evidence>
<dbReference type="Proteomes" id="UP000789702">
    <property type="component" value="Unassembled WGS sequence"/>
</dbReference>
<reference evidence="1" key="1">
    <citation type="submission" date="2021-06" db="EMBL/GenBank/DDBJ databases">
        <authorList>
            <person name="Kallberg Y."/>
            <person name="Tangrot J."/>
            <person name="Rosling A."/>
        </authorList>
    </citation>
    <scope>NUCLEOTIDE SEQUENCE</scope>
    <source>
        <strain evidence="1">IL203A</strain>
    </source>
</reference>